<feature type="domain" description="ERAP1-like C-terminal" evidence="3">
    <location>
        <begin position="5"/>
        <end position="96"/>
    </location>
</feature>
<sequence>MQNESIVRSQDYWTVMGYISTNTAGTSLVWDWVRANWEYLVERFTLNNRYLGSFIPTITSSFATQERLTEMQEFFALYPDAGAGTANRAKALETVENNIRWLASYKTTVETWIAAQASTA</sequence>
<dbReference type="GO" id="GO:0016020">
    <property type="term" value="C:membrane"/>
    <property type="evidence" value="ECO:0007669"/>
    <property type="project" value="TreeGrafter"/>
</dbReference>
<evidence type="ECO:0000256" key="1">
    <source>
        <dbReference type="ARBA" id="ARBA00010136"/>
    </source>
</evidence>
<protein>
    <submittedName>
        <fullName evidence="4">Glutamyl aminopeptidase</fullName>
    </submittedName>
</protein>
<dbReference type="GO" id="GO:0043171">
    <property type="term" value="P:peptide catabolic process"/>
    <property type="evidence" value="ECO:0007669"/>
    <property type="project" value="TreeGrafter"/>
</dbReference>
<dbReference type="EMBL" id="GALX01004859">
    <property type="protein sequence ID" value="JAB63607.1"/>
    <property type="molecule type" value="Transcribed_RNA"/>
</dbReference>
<name>V5GPU2_ANOGL</name>
<reference evidence="4" key="1">
    <citation type="submission" date="2013-07" db="EMBL/GenBank/DDBJ databases">
        <title>Midgut Transcriptome Profiling of Anoplphora glabripennis, a Lignocellulose Degrading, Wood-Boring Cerambycid.</title>
        <authorList>
            <person name="Scully E.D."/>
            <person name="Hoover K."/>
            <person name="Carlson J.E."/>
            <person name="Tien M."/>
            <person name="Geib S.M."/>
        </authorList>
    </citation>
    <scope>NUCLEOTIDE SEQUENCE</scope>
</reference>
<keyword evidence="2 4" id="KW-0645">Protease</keyword>
<dbReference type="GO" id="GO:0008270">
    <property type="term" value="F:zinc ion binding"/>
    <property type="evidence" value="ECO:0007669"/>
    <property type="project" value="TreeGrafter"/>
</dbReference>
<accession>V5GPU2</accession>
<evidence type="ECO:0000259" key="3">
    <source>
        <dbReference type="Pfam" id="PF11838"/>
    </source>
</evidence>
<comment type="similarity">
    <text evidence="1">Belongs to the peptidase M1 family.</text>
</comment>
<proteinExistence type="inferred from homology"/>
<dbReference type="PANTHER" id="PTHR11533:SF276">
    <property type="entry name" value="GLUTAMYL AMINOPEPTIDASE"/>
    <property type="match status" value="1"/>
</dbReference>
<evidence type="ECO:0000256" key="2">
    <source>
        <dbReference type="ARBA" id="ARBA00022438"/>
    </source>
</evidence>
<dbReference type="InterPro" id="IPR050344">
    <property type="entry name" value="Peptidase_M1_aminopeptidases"/>
</dbReference>
<keyword evidence="2 4" id="KW-0031">Aminopeptidase</keyword>
<dbReference type="GO" id="GO:0006508">
    <property type="term" value="P:proteolysis"/>
    <property type="evidence" value="ECO:0007669"/>
    <property type="project" value="TreeGrafter"/>
</dbReference>
<dbReference type="InterPro" id="IPR024571">
    <property type="entry name" value="ERAP1-like_C_dom"/>
</dbReference>
<keyword evidence="2 4" id="KW-0378">Hydrolase</keyword>
<dbReference type="GO" id="GO:0005615">
    <property type="term" value="C:extracellular space"/>
    <property type="evidence" value="ECO:0007669"/>
    <property type="project" value="TreeGrafter"/>
</dbReference>
<evidence type="ECO:0000313" key="4">
    <source>
        <dbReference type="EMBL" id="JAB63607.1"/>
    </source>
</evidence>
<dbReference type="GO" id="GO:0070006">
    <property type="term" value="F:metalloaminopeptidase activity"/>
    <property type="evidence" value="ECO:0007669"/>
    <property type="project" value="TreeGrafter"/>
</dbReference>
<dbReference type="GO" id="GO:0042277">
    <property type="term" value="F:peptide binding"/>
    <property type="evidence" value="ECO:0007669"/>
    <property type="project" value="TreeGrafter"/>
</dbReference>
<dbReference type="Pfam" id="PF11838">
    <property type="entry name" value="ERAP1_C"/>
    <property type="match status" value="1"/>
</dbReference>
<dbReference type="Gene3D" id="1.25.50.20">
    <property type="match status" value="1"/>
</dbReference>
<organism evidence="4">
    <name type="scientific">Anoplophora glabripennis</name>
    <name type="common">Asian longhorn beetle</name>
    <name type="synonym">Anoplophora nobilis</name>
    <dbReference type="NCBI Taxonomy" id="217634"/>
    <lineage>
        <taxon>Eukaryota</taxon>
        <taxon>Metazoa</taxon>
        <taxon>Ecdysozoa</taxon>
        <taxon>Arthropoda</taxon>
        <taxon>Hexapoda</taxon>
        <taxon>Insecta</taxon>
        <taxon>Pterygota</taxon>
        <taxon>Neoptera</taxon>
        <taxon>Endopterygota</taxon>
        <taxon>Coleoptera</taxon>
        <taxon>Polyphaga</taxon>
        <taxon>Cucujiformia</taxon>
        <taxon>Chrysomeloidea</taxon>
        <taxon>Cerambycidae</taxon>
        <taxon>Lamiinae</taxon>
        <taxon>Lamiini</taxon>
        <taxon>Anoplophora</taxon>
    </lineage>
</organism>
<dbReference type="GO" id="GO:0005737">
    <property type="term" value="C:cytoplasm"/>
    <property type="evidence" value="ECO:0007669"/>
    <property type="project" value="TreeGrafter"/>
</dbReference>
<dbReference type="PANTHER" id="PTHR11533">
    <property type="entry name" value="PROTEASE M1 ZINC METALLOPROTEASE"/>
    <property type="match status" value="1"/>
</dbReference>
<dbReference type="AlphaFoldDB" id="V5GPU2"/>
<gene>
    <name evidence="4" type="primary">AMPE</name>
</gene>